<dbReference type="Proteomes" id="UP001066276">
    <property type="component" value="Chromosome 1_2"/>
</dbReference>
<proteinExistence type="predicted"/>
<comment type="caution">
    <text evidence="1">The sequence shown here is derived from an EMBL/GenBank/DDBJ whole genome shotgun (WGS) entry which is preliminary data.</text>
</comment>
<dbReference type="AlphaFoldDB" id="A0AAV7WDY9"/>
<evidence type="ECO:0000313" key="2">
    <source>
        <dbReference type="Proteomes" id="UP001066276"/>
    </source>
</evidence>
<accession>A0AAV7WDY9</accession>
<keyword evidence="2" id="KW-1185">Reference proteome</keyword>
<gene>
    <name evidence="1" type="ORF">NDU88_005645</name>
</gene>
<dbReference type="EMBL" id="JANPWB010000002">
    <property type="protein sequence ID" value="KAJ1210279.1"/>
    <property type="molecule type" value="Genomic_DNA"/>
</dbReference>
<protein>
    <submittedName>
        <fullName evidence="1">Uncharacterized protein</fullName>
    </submittedName>
</protein>
<reference evidence="1" key="1">
    <citation type="journal article" date="2022" name="bioRxiv">
        <title>Sequencing and chromosome-scale assembly of the giantPleurodeles waltlgenome.</title>
        <authorList>
            <person name="Brown T."/>
            <person name="Elewa A."/>
            <person name="Iarovenko S."/>
            <person name="Subramanian E."/>
            <person name="Araus A.J."/>
            <person name="Petzold A."/>
            <person name="Susuki M."/>
            <person name="Suzuki K.-i.T."/>
            <person name="Hayashi T."/>
            <person name="Toyoda A."/>
            <person name="Oliveira C."/>
            <person name="Osipova E."/>
            <person name="Leigh N.D."/>
            <person name="Simon A."/>
            <person name="Yun M.H."/>
        </authorList>
    </citation>
    <scope>NUCLEOTIDE SEQUENCE</scope>
    <source>
        <strain evidence="1">20211129_DDA</strain>
        <tissue evidence="1">Liver</tissue>
    </source>
</reference>
<name>A0AAV7WDY9_PLEWA</name>
<organism evidence="1 2">
    <name type="scientific">Pleurodeles waltl</name>
    <name type="common">Iberian ribbed newt</name>
    <dbReference type="NCBI Taxonomy" id="8319"/>
    <lineage>
        <taxon>Eukaryota</taxon>
        <taxon>Metazoa</taxon>
        <taxon>Chordata</taxon>
        <taxon>Craniata</taxon>
        <taxon>Vertebrata</taxon>
        <taxon>Euteleostomi</taxon>
        <taxon>Amphibia</taxon>
        <taxon>Batrachia</taxon>
        <taxon>Caudata</taxon>
        <taxon>Salamandroidea</taxon>
        <taxon>Salamandridae</taxon>
        <taxon>Pleurodelinae</taxon>
        <taxon>Pleurodeles</taxon>
    </lineage>
</organism>
<evidence type="ECO:0000313" key="1">
    <source>
        <dbReference type="EMBL" id="KAJ1210279.1"/>
    </source>
</evidence>
<sequence length="158" mass="17451">MPESLLLERQKETLSHGNPAISSIPCMPQAALGGKVPILLPQMSGSGWTSIMSTRLQQSEEGHNPDHQERDNREGIAREGVTFLLSASQIHPLLEQLIEYRRWAIQAVALLRDIAGSLEDEQDTHFFTTDKELIAMDGHCLGSQTPQLVTPQTADTII</sequence>